<dbReference type="EMBL" id="SBKP01000011">
    <property type="protein sequence ID" value="RXR27652.1"/>
    <property type="molecule type" value="Genomic_DNA"/>
</dbReference>
<dbReference type="AlphaFoldDB" id="A0A4Q1KFS5"/>
<proteinExistence type="predicted"/>
<name>A0A4Q1KFS5_9SPHN</name>
<gene>
    <name evidence="1" type="ORF">EQG66_11200</name>
</gene>
<comment type="caution">
    <text evidence="1">The sequence shown here is derived from an EMBL/GenBank/DDBJ whole genome shotgun (WGS) entry which is preliminary data.</text>
</comment>
<keyword evidence="2" id="KW-1185">Reference proteome</keyword>
<reference evidence="2" key="1">
    <citation type="submission" date="2019-01" db="EMBL/GenBank/DDBJ databases">
        <title>Cytophagaceae bacterium strain CAR-16.</title>
        <authorList>
            <person name="Chen W.-M."/>
        </authorList>
    </citation>
    <scope>NUCLEOTIDE SEQUENCE [LARGE SCALE GENOMIC DNA]</scope>
    <source>
        <strain evidence="2">CHR27</strain>
    </source>
</reference>
<sequence length="216" mass="23047">MDEMSEISPFQRLVCTAAGRKAGRAAGIFALDNACAQIARTVTEPIMAQIRLAWWRDGLMAEALSAQHVAPDMLALRSIDEFAQARLGLVAIIDGWEELIAGGDGNDRDMLLAYAAGRGAGLLAALVPEYAERSARAGQVWALWDLAGHVTDAALREAAIGLACQIAESANIAGLPRIITMLVGPALSDVRRGRGAPPVLTPGLYARMMRFHIFGR</sequence>
<protein>
    <recommendedName>
        <fullName evidence="3">Phytoene synthase</fullName>
    </recommendedName>
</protein>
<organism evidence="1 2">
    <name type="scientific">Sphingobium fluviale</name>
    <dbReference type="NCBI Taxonomy" id="2506423"/>
    <lineage>
        <taxon>Bacteria</taxon>
        <taxon>Pseudomonadati</taxon>
        <taxon>Pseudomonadota</taxon>
        <taxon>Alphaproteobacteria</taxon>
        <taxon>Sphingomonadales</taxon>
        <taxon>Sphingomonadaceae</taxon>
        <taxon>Sphingobium</taxon>
    </lineage>
</organism>
<dbReference type="OrthoDB" id="9814909at2"/>
<evidence type="ECO:0000313" key="2">
    <source>
        <dbReference type="Proteomes" id="UP000290958"/>
    </source>
</evidence>
<dbReference type="Proteomes" id="UP000290958">
    <property type="component" value="Unassembled WGS sequence"/>
</dbReference>
<evidence type="ECO:0008006" key="3">
    <source>
        <dbReference type="Google" id="ProtNLM"/>
    </source>
</evidence>
<accession>A0A4Q1KFS5</accession>
<evidence type="ECO:0000313" key="1">
    <source>
        <dbReference type="EMBL" id="RXR27652.1"/>
    </source>
</evidence>